<reference evidence="12 13" key="1">
    <citation type="submission" date="2019-07" db="EMBL/GenBank/DDBJ databases">
        <authorList>
            <person name="Cremers G."/>
        </authorList>
    </citation>
    <scope>NUCLEOTIDE SEQUENCE [LARGE SCALE GENOMIC DNA]</scope>
</reference>
<sequence length="731" mass="80451">MAEQPPTRRRGKHFLLIAAATCIVAGMLALGGLYRLSSSPMLCNSCHIMKPYVQAWKASKHNNVTCIDCHYPPELRGTIWVKYQALAQVAKWATQTYSSKPFAEVEDASCLRSGCHASRLLEGKVTFKRGIIFDHGPHLKEERRGRQLRCTSCHSQIVVGTHIEVTTTTCYLCHFKGMKTAREFHPLGGCTVCHTAPKGDIKLGTITFNHESVVKRNVGCEKCHLNVVEGDGQAPRERCYACHNQPEKLQKYADTPFMHDFHVAGHHIECTRCHSEIKHALPPPIGLSISRLLEWLVEPSSAEAVENNAQVQPKRGLQPPAVKTPEAHPPARDRELDCKTCHQATHRGVLEMYIGMGGKGTPMIPGHMFQVRVECVACHIELGKDKAIETFAGRTFRPSERACLGCHGTRYKGMLERWTTTMAGMQAAVSGKLLSVEQTLQTTFRTHPQFAKAWKLASDARHNVEFVINGKGVHNVFFAADLLKVADGYLDQSMVTVGQSPLKVADETLIRGGYCAVLCHNQARVRAPETVNFGAETIPHVRHVTDFGVTCTACHSAERHKAVTATKTTCLGCHHRAGNDNERCIACHRAQHAFFSGTIETQAGEPAPSSHAAFTDCVGCHDVQTKHSRQAVATRCLGCHDGTYLKTFAQRRREIDHGLEEVRRLVRKGESGLRRAPDHSMASEVRVLLTAVKGDLDLVVKAGGVHNPDLAQAVLAKAKGSAQRAVSLLSR</sequence>
<dbReference type="InterPro" id="IPR020942">
    <property type="entry name" value="Cyt_c_III_dom"/>
</dbReference>
<dbReference type="GO" id="GO:0020037">
    <property type="term" value="F:heme binding"/>
    <property type="evidence" value="ECO:0007669"/>
    <property type="project" value="InterPro"/>
</dbReference>
<keyword evidence="4" id="KW-0479">Metal-binding</keyword>
<keyword evidence="9" id="KW-0472">Membrane</keyword>
<protein>
    <submittedName>
        <fullName evidence="12">Cytochrome c nitrite reductase pentaheme subunit</fullName>
    </submittedName>
</protein>
<keyword evidence="7" id="KW-0408">Iron</keyword>
<evidence type="ECO:0000259" key="10">
    <source>
        <dbReference type="Pfam" id="PF02085"/>
    </source>
</evidence>
<proteinExistence type="predicted"/>
<keyword evidence="6" id="KW-0249">Electron transport</keyword>
<organism evidence="12 13">
    <name type="scientific">Candidatus Methylomirabilis lanthanidiphila</name>
    <dbReference type="NCBI Taxonomy" id="2211376"/>
    <lineage>
        <taxon>Bacteria</taxon>
        <taxon>Candidatus Methylomirabilota</taxon>
        <taxon>Candidatus Methylomirabilia</taxon>
        <taxon>Candidatus Methylomirabilales</taxon>
        <taxon>Candidatus Methylomirabilaceae</taxon>
        <taxon>Candidatus Methylomirabilis</taxon>
    </lineage>
</organism>
<feature type="region of interest" description="Disordered" evidence="8">
    <location>
        <begin position="306"/>
        <end position="334"/>
    </location>
</feature>
<dbReference type="Pfam" id="PF02085">
    <property type="entry name" value="Cytochrom_CIII"/>
    <property type="match status" value="1"/>
</dbReference>
<dbReference type="InterPro" id="IPR051829">
    <property type="entry name" value="Multiheme_Cytochr_ET"/>
</dbReference>
<evidence type="ECO:0000313" key="12">
    <source>
        <dbReference type="EMBL" id="VUZ85150.1"/>
    </source>
</evidence>
<evidence type="ECO:0000259" key="11">
    <source>
        <dbReference type="Pfam" id="PF03264"/>
    </source>
</evidence>
<dbReference type="GO" id="GO:0009055">
    <property type="term" value="F:electron transfer activity"/>
    <property type="evidence" value="ECO:0007669"/>
    <property type="project" value="InterPro"/>
</dbReference>
<gene>
    <name evidence="12" type="ORF">MELA_01526</name>
</gene>
<dbReference type="Gene3D" id="1.10.3820.10">
    <property type="entry name" value="Di-heme elbow motif domain"/>
    <property type="match status" value="1"/>
</dbReference>
<feature type="domain" description="Class III cytochrome C" evidence="10">
    <location>
        <begin position="204"/>
        <end position="279"/>
    </location>
</feature>
<evidence type="ECO:0000256" key="2">
    <source>
        <dbReference type="ARBA" id="ARBA00022448"/>
    </source>
</evidence>
<accession>A0A564ZIH1</accession>
<keyword evidence="9" id="KW-0812">Transmembrane</keyword>
<evidence type="ECO:0000256" key="1">
    <source>
        <dbReference type="ARBA" id="ARBA00004196"/>
    </source>
</evidence>
<dbReference type="EMBL" id="CABIKM010000022">
    <property type="protein sequence ID" value="VUZ85150.1"/>
    <property type="molecule type" value="Genomic_DNA"/>
</dbReference>
<dbReference type="Pfam" id="PF03264">
    <property type="entry name" value="Cytochrom_NNT"/>
    <property type="match status" value="1"/>
</dbReference>
<evidence type="ECO:0000256" key="4">
    <source>
        <dbReference type="ARBA" id="ARBA00022723"/>
    </source>
</evidence>
<evidence type="ECO:0000313" key="13">
    <source>
        <dbReference type="Proteomes" id="UP000334340"/>
    </source>
</evidence>
<dbReference type="GO" id="GO:0030313">
    <property type="term" value="C:cell envelope"/>
    <property type="evidence" value="ECO:0007669"/>
    <property type="project" value="UniProtKB-SubCell"/>
</dbReference>
<dbReference type="GO" id="GO:0016491">
    <property type="term" value="F:oxidoreductase activity"/>
    <property type="evidence" value="ECO:0007669"/>
    <property type="project" value="TreeGrafter"/>
</dbReference>
<dbReference type="InterPro" id="IPR036280">
    <property type="entry name" value="Multihaem_cyt_sf"/>
</dbReference>
<keyword evidence="9" id="KW-1133">Transmembrane helix</keyword>
<dbReference type="PANTHER" id="PTHR35038">
    <property type="entry name" value="DISSIMILATORY SULFITE REDUCTASE SIRA"/>
    <property type="match status" value="1"/>
</dbReference>
<keyword evidence="5" id="KW-0732">Signal</keyword>
<dbReference type="GO" id="GO:0046872">
    <property type="term" value="F:metal ion binding"/>
    <property type="evidence" value="ECO:0007669"/>
    <property type="project" value="UniProtKB-KW"/>
</dbReference>
<evidence type="ECO:0000256" key="6">
    <source>
        <dbReference type="ARBA" id="ARBA00022982"/>
    </source>
</evidence>
<feature type="transmembrane region" description="Helical" evidence="9">
    <location>
        <begin position="14"/>
        <end position="34"/>
    </location>
</feature>
<keyword evidence="3" id="KW-0349">Heme</keyword>
<evidence type="ECO:0000256" key="5">
    <source>
        <dbReference type="ARBA" id="ARBA00022729"/>
    </source>
</evidence>
<evidence type="ECO:0000256" key="7">
    <source>
        <dbReference type="ARBA" id="ARBA00023004"/>
    </source>
</evidence>
<dbReference type="InterPro" id="IPR038266">
    <property type="entry name" value="NapC/NirT_cytc_sf"/>
</dbReference>
<dbReference type="PANTHER" id="PTHR35038:SF8">
    <property type="entry name" value="C-TYPE POLYHEME CYTOCHROME OMCC"/>
    <property type="match status" value="1"/>
</dbReference>
<feature type="domain" description="NapC/NirT cytochrome c N-terminal" evidence="11">
    <location>
        <begin position="14"/>
        <end position="100"/>
    </location>
</feature>
<dbReference type="SUPFAM" id="SSF48695">
    <property type="entry name" value="Multiheme cytochromes"/>
    <property type="match status" value="4"/>
</dbReference>
<dbReference type="AlphaFoldDB" id="A0A564ZIH1"/>
<comment type="subcellular location">
    <subcellularLocation>
        <location evidence="1">Cell envelope</location>
    </subcellularLocation>
</comment>
<dbReference type="Gene3D" id="3.90.10.10">
    <property type="entry name" value="Cytochrome C3"/>
    <property type="match status" value="3"/>
</dbReference>
<evidence type="ECO:0000256" key="9">
    <source>
        <dbReference type="SAM" id="Phobius"/>
    </source>
</evidence>
<dbReference type="CDD" id="cd08168">
    <property type="entry name" value="Cytochrom_C3"/>
    <property type="match status" value="1"/>
</dbReference>
<dbReference type="Proteomes" id="UP000334340">
    <property type="component" value="Unassembled WGS sequence"/>
</dbReference>
<dbReference type="InterPro" id="IPR005126">
    <property type="entry name" value="NapC/NirT_cyt_c_N"/>
</dbReference>
<keyword evidence="2" id="KW-0813">Transport</keyword>
<evidence type="ECO:0000256" key="8">
    <source>
        <dbReference type="SAM" id="MobiDB-lite"/>
    </source>
</evidence>
<feature type="compositionally biased region" description="Basic and acidic residues" evidence="8">
    <location>
        <begin position="325"/>
        <end position="334"/>
    </location>
</feature>
<evidence type="ECO:0000256" key="3">
    <source>
        <dbReference type="ARBA" id="ARBA00022617"/>
    </source>
</evidence>
<name>A0A564ZIH1_9BACT</name>
<keyword evidence="13" id="KW-1185">Reference proteome</keyword>